<feature type="coiled-coil region" evidence="1">
    <location>
        <begin position="21"/>
        <end position="71"/>
    </location>
</feature>
<organism evidence="2 4">
    <name type="scientific">Candidatus Borreliella tachyglossi</name>
    <dbReference type="NCBI Taxonomy" id="1964448"/>
    <lineage>
        <taxon>Bacteria</taxon>
        <taxon>Pseudomonadati</taxon>
        <taxon>Spirochaetota</taxon>
        <taxon>Spirochaetia</taxon>
        <taxon>Spirochaetales</taxon>
        <taxon>Borreliaceae</taxon>
        <taxon>Borreliella</taxon>
    </lineage>
</organism>
<name>A0A2S1LYP1_9SPIR</name>
<geneLocation type="plasmid" evidence="2 4">
    <name>pl29</name>
</geneLocation>
<reference evidence="2 4" key="1">
    <citation type="submission" date="2018-01" db="EMBL/GenBank/DDBJ databases">
        <title>Genome sequence of Borrelia tachyglossi.</title>
        <authorList>
            <person name="Gofton A.W."/>
        </authorList>
    </citation>
    <scope>NUCLEOTIDE SEQUENCE [LARGE SCALE GENOMIC DNA]</scope>
    <source>
        <strain evidence="2 4">Bc-F10-1268</strain>
        <plasmid evidence="3 4">pl20</plasmid>
        <plasmid evidence="2 4">pl29</plasmid>
    </source>
</reference>
<accession>A0A2S1LYP1</accession>
<geneLocation type="plasmid" evidence="3 4">
    <name>pl20</name>
</geneLocation>
<dbReference type="AlphaFoldDB" id="A0A2S1LYP1"/>
<gene>
    <name evidence="2" type="ORF">CR532_05050</name>
    <name evidence="3" type="ORF">CR532_05180</name>
</gene>
<evidence type="ECO:0000256" key="1">
    <source>
        <dbReference type="SAM" id="Coils"/>
    </source>
</evidence>
<sequence>MFYNLCMAFSGDFNSYKSLVLKELKDTISNIDIQIMTLTNKLKGNIKSSVKEKLKTQLEDKQKEKLEYEKKFYTHKMSLNYKCLLKLKTMMNVKRDMQ</sequence>
<dbReference type="Proteomes" id="UP000244655">
    <property type="component" value="Plasmid pl29"/>
</dbReference>
<keyword evidence="2" id="KW-0614">Plasmid</keyword>
<proteinExistence type="predicted"/>
<evidence type="ECO:0000313" key="2">
    <source>
        <dbReference type="EMBL" id="AWG43365.1"/>
    </source>
</evidence>
<evidence type="ECO:0000313" key="4">
    <source>
        <dbReference type="Proteomes" id="UP000244655"/>
    </source>
</evidence>
<keyword evidence="4" id="KW-1185">Reference proteome</keyword>
<dbReference type="Proteomes" id="UP000244655">
    <property type="component" value="Plasmid pl20"/>
</dbReference>
<dbReference type="EMBL" id="CP025787">
    <property type="protein sequence ID" value="AWG43365.1"/>
    <property type="molecule type" value="Genomic_DNA"/>
</dbReference>
<protein>
    <submittedName>
        <fullName evidence="2">Uncharacterized protein</fullName>
    </submittedName>
</protein>
<keyword evidence="1" id="KW-0175">Coiled coil</keyword>
<evidence type="ECO:0000313" key="3">
    <source>
        <dbReference type="EMBL" id="AWG43392.1"/>
    </source>
</evidence>
<dbReference type="EMBL" id="CP025789">
    <property type="protein sequence ID" value="AWG43392.1"/>
    <property type="molecule type" value="Genomic_DNA"/>
</dbReference>